<accession>A0A1T3NZI8</accession>
<sequence>MRIRTTRLATLAVTAALTLGGTVAVASSPASAATGNGDSGVSARAGVGAVTGASATVGPDGTYTITWTDRRPGPMRVYASTDADRFTRLVGTTKGTSLTVSGLDPAKRWYFDITPAGPRAGVVTAPRSLGLQSAPNARDLGGYRADFGRTVKYGQVFRTDALGKLTDADVARLGGLGLDVSADFRTDIEITGNGDNRLPAGTPVKNLPIADGNLTAITNAAVGSRDPIRQQELLGDGKAAAALENVYRGFVDDPAQRAQFATVLRDLADGKKVIYNCTAGKDRTGWMSAIVLKTLGVDDATVQADFLASNDTLRARNEATKAGLKAAGLMQDPSLMDPLLYVQKSYLDTAFAQVQSKYGSFDAYLRKGLNIDPITELRLRARLLTV</sequence>
<name>A0A1T3NZI8_9ACTN</name>
<evidence type="ECO:0000313" key="2">
    <source>
        <dbReference type="EMBL" id="OPC82174.1"/>
    </source>
</evidence>
<evidence type="ECO:0000313" key="3">
    <source>
        <dbReference type="Proteomes" id="UP000190037"/>
    </source>
</evidence>
<keyword evidence="1" id="KW-0732">Signal</keyword>
<dbReference type="OrthoDB" id="1188001at2"/>
<dbReference type="Proteomes" id="UP000190037">
    <property type="component" value="Unassembled WGS sequence"/>
</dbReference>
<dbReference type="Pfam" id="PF13350">
    <property type="entry name" value="Y_phosphatase3"/>
    <property type="match status" value="1"/>
</dbReference>
<protein>
    <recommendedName>
        <fullName evidence="4">Protein-tyrosine-phosphatase</fullName>
    </recommendedName>
</protein>
<feature type="signal peptide" evidence="1">
    <location>
        <begin position="1"/>
        <end position="32"/>
    </location>
</feature>
<gene>
    <name evidence="2" type="ORF">B4N89_15585</name>
</gene>
<comment type="caution">
    <text evidence="2">The sequence shown here is derived from an EMBL/GenBank/DDBJ whole genome shotgun (WGS) entry which is preliminary data.</text>
</comment>
<evidence type="ECO:0000256" key="1">
    <source>
        <dbReference type="SAM" id="SignalP"/>
    </source>
</evidence>
<dbReference type="InterPro" id="IPR029021">
    <property type="entry name" value="Prot-tyrosine_phosphatase-like"/>
</dbReference>
<dbReference type="SUPFAM" id="SSF52799">
    <property type="entry name" value="(Phosphotyrosine protein) phosphatases II"/>
    <property type="match status" value="1"/>
</dbReference>
<dbReference type="InterPro" id="IPR026893">
    <property type="entry name" value="Tyr/Ser_Pase_IphP-type"/>
</dbReference>
<dbReference type="GO" id="GO:0004721">
    <property type="term" value="F:phosphoprotein phosphatase activity"/>
    <property type="evidence" value="ECO:0007669"/>
    <property type="project" value="InterPro"/>
</dbReference>
<evidence type="ECO:0008006" key="4">
    <source>
        <dbReference type="Google" id="ProtNLM"/>
    </source>
</evidence>
<proteinExistence type="predicted"/>
<keyword evidence="3" id="KW-1185">Reference proteome</keyword>
<dbReference type="AlphaFoldDB" id="A0A1T3NZI8"/>
<dbReference type="RefSeq" id="WP_078976445.1">
    <property type="nucleotide sequence ID" value="NZ_MWQN01000001.1"/>
</dbReference>
<feature type="chain" id="PRO_5012504441" description="Protein-tyrosine-phosphatase" evidence="1">
    <location>
        <begin position="33"/>
        <end position="386"/>
    </location>
</feature>
<dbReference type="STRING" id="159449.B4N89_15585"/>
<dbReference type="EMBL" id="MWQN01000001">
    <property type="protein sequence ID" value="OPC82174.1"/>
    <property type="molecule type" value="Genomic_DNA"/>
</dbReference>
<organism evidence="2 3">
    <name type="scientific">Embleya scabrispora</name>
    <dbReference type="NCBI Taxonomy" id="159449"/>
    <lineage>
        <taxon>Bacteria</taxon>
        <taxon>Bacillati</taxon>
        <taxon>Actinomycetota</taxon>
        <taxon>Actinomycetes</taxon>
        <taxon>Kitasatosporales</taxon>
        <taxon>Streptomycetaceae</taxon>
        <taxon>Embleya</taxon>
    </lineage>
</organism>
<reference evidence="2 3" key="1">
    <citation type="submission" date="2017-03" db="EMBL/GenBank/DDBJ databases">
        <title>Draft genome sequence of Streptomyces scabrisporus NF3, endophyte isolated from Amphipterygium adstringens.</title>
        <authorList>
            <person name="Vazquez M."/>
            <person name="Ceapa C.D."/>
            <person name="Rodriguez Luna D."/>
            <person name="Sanchez Esquivel S."/>
        </authorList>
    </citation>
    <scope>NUCLEOTIDE SEQUENCE [LARGE SCALE GENOMIC DNA]</scope>
    <source>
        <strain evidence="2 3">NF3</strain>
    </source>
</reference>
<dbReference type="Gene3D" id="3.90.190.10">
    <property type="entry name" value="Protein tyrosine phosphatase superfamily"/>
    <property type="match status" value="1"/>
</dbReference>